<sequence length="82" mass="9197">MQKTLRAPRQQLLQTLLSAARKDRNLTQAELADRLNKPQSFVAKYENGERRIDVIEFVDIAAALEVSTAEILSRIESVGRGS</sequence>
<dbReference type="Pfam" id="PF01381">
    <property type="entry name" value="HTH_3"/>
    <property type="match status" value="1"/>
</dbReference>
<evidence type="ECO:0000313" key="2">
    <source>
        <dbReference type="EMBL" id="MDQ0504208.1"/>
    </source>
</evidence>
<dbReference type="Gene3D" id="1.10.260.40">
    <property type="entry name" value="lambda repressor-like DNA-binding domains"/>
    <property type="match status" value="1"/>
</dbReference>
<dbReference type="CDD" id="cd00093">
    <property type="entry name" value="HTH_XRE"/>
    <property type="match status" value="1"/>
</dbReference>
<feature type="domain" description="HTH cro/C1-type" evidence="1">
    <location>
        <begin position="17"/>
        <end position="71"/>
    </location>
</feature>
<dbReference type="EMBL" id="JAUSVY010000002">
    <property type="protein sequence ID" value="MDQ0504208.1"/>
    <property type="molecule type" value="Genomic_DNA"/>
</dbReference>
<gene>
    <name evidence="2" type="ORF">QOZ94_000982</name>
</gene>
<accession>A0ABU0LAQ6</accession>
<dbReference type="SMART" id="SM00530">
    <property type="entry name" value="HTH_XRE"/>
    <property type="match status" value="1"/>
</dbReference>
<evidence type="ECO:0000313" key="3">
    <source>
        <dbReference type="Proteomes" id="UP001241747"/>
    </source>
</evidence>
<dbReference type="Proteomes" id="UP001241747">
    <property type="component" value="Unassembled WGS sequence"/>
</dbReference>
<reference evidence="2 3" key="1">
    <citation type="submission" date="2023-07" db="EMBL/GenBank/DDBJ databases">
        <title>Genomic Encyclopedia of Type Strains, Phase IV (KMG-IV): sequencing the most valuable type-strain genomes for metagenomic binning, comparative biology and taxonomic classification.</title>
        <authorList>
            <person name="Goeker M."/>
        </authorList>
    </citation>
    <scope>NUCLEOTIDE SEQUENCE [LARGE SCALE GENOMIC DNA]</scope>
    <source>
        <strain evidence="2 3">DSM 3770</strain>
    </source>
</reference>
<name>A0ABU0LAQ6_XANAG</name>
<dbReference type="InterPro" id="IPR010982">
    <property type="entry name" value="Lambda_DNA-bd_dom_sf"/>
</dbReference>
<dbReference type="InterPro" id="IPR001387">
    <property type="entry name" value="Cro/C1-type_HTH"/>
</dbReference>
<proteinExistence type="predicted"/>
<dbReference type="SUPFAM" id="SSF47413">
    <property type="entry name" value="lambda repressor-like DNA-binding domains"/>
    <property type="match status" value="1"/>
</dbReference>
<dbReference type="PROSITE" id="PS50943">
    <property type="entry name" value="HTH_CROC1"/>
    <property type="match status" value="1"/>
</dbReference>
<evidence type="ECO:0000259" key="1">
    <source>
        <dbReference type="PROSITE" id="PS50943"/>
    </source>
</evidence>
<organism evidence="2 3">
    <name type="scientific">Xanthobacter agilis</name>
    <dbReference type="NCBI Taxonomy" id="47492"/>
    <lineage>
        <taxon>Bacteria</taxon>
        <taxon>Pseudomonadati</taxon>
        <taxon>Pseudomonadota</taxon>
        <taxon>Alphaproteobacteria</taxon>
        <taxon>Hyphomicrobiales</taxon>
        <taxon>Xanthobacteraceae</taxon>
        <taxon>Xanthobacter</taxon>
    </lineage>
</organism>
<comment type="caution">
    <text evidence="2">The sequence shown here is derived from an EMBL/GenBank/DDBJ whole genome shotgun (WGS) entry which is preliminary data.</text>
</comment>
<keyword evidence="3" id="KW-1185">Reference proteome</keyword>
<dbReference type="RefSeq" id="WP_237347111.1">
    <property type="nucleotide sequence ID" value="NZ_JABWGX010000028.1"/>
</dbReference>
<protein>
    <submittedName>
        <fullName evidence="2">Transcriptional regulator with XRE-family HTH domain</fullName>
    </submittedName>
</protein>